<name>A0A316TGF5_9ACTN</name>
<protein>
    <submittedName>
        <fullName evidence="1">Uncharacterized protein</fullName>
    </submittedName>
</protein>
<evidence type="ECO:0000313" key="1">
    <source>
        <dbReference type="EMBL" id="PWN01414.1"/>
    </source>
</evidence>
<dbReference type="EMBL" id="QGDD01000009">
    <property type="protein sequence ID" value="PWN01414.1"/>
    <property type="molecule type" value="Genomic_DNA"/>
</dbReference>
<keyword evidence="2" id="KW-1185">Reference proteome</keyword>
<gene>
    <name evidence="1" type="ORF">DJ010_17795</name>
</gene>
<sequence>MVATGPDGEVVQFTDFSVTCRPSEEEQPPAQIVYALAGFGDADNPSRPKGPAMMIEAADTVDGMTVELPHIEEYGNEKTFVSAFITEVGDEREIASNTELSTGEIEVISATCEPTPRLEVRIDGVMESELSDNTVTVQGYVVAE</sequence>
<evidence type="ECO:0000313" key="2">
    <source>
        <dbReference type="Proteomes" id="UP000245507"/>
    </source>
</evidence>
<proteinExistence type="predicted"/>
<dbReference type="Proteomes" id="UP000245507">
    <property type="component" value="Unassembled WGS sequence"/>
</dbReference>
<comment type="caution">
    <text evidence="1">The sequence shown here is derived from an EMBL/GenBank/DDBJ whole genome shotgun (WGS) entry which is preliminary data.</text>
</comment>
<dbReference type="AlphaFoldDB" id="A0A316TGF5"/>
<organism evidence="1 2">
    <name type="scientific">Nocardioides silvaticus</name>
    <dbReference type="NCBI Taxonomy" id="2201891"/>
    <lineage>
        <taxon>Bacteria</taxon>
        <taxon>Bacillati</taxon>
        <taxon>Actinomycetota</taxon>
        <taxon>Actinomycetes</taxon>
        <taxon>Propionibacteriales</taxon>
        <taxon>Nocardioidaceae</taxon>
        <taxon>Nocardioides</taxon>
    </lineage>
</organism>
<reference evidence="1 2" key="1">
    <citation type="submission" date="2018-05" db="EMBL/GenBank/DDBJ databases">
        <title>Nocardioides silvaticus genome.</title>
        <authorList>
            <person name="Li C."/>
            <person name="Wang G."/>
        </authorList>
    </citation>
    <scope>NUCLEOTIDE SEQUENCE [LARGE SCALE GENOMIC DNA]</scope>
    <source>
        <strain evidence="1 2">CCTCC AB 2018079</strain>
    </source>
</reference>
<accession>A0A316TGF5</accession>